<dbReference type="SUPFAM" id="SSF102114">
    <property type="entry name" value="Radical SAM enzymes"/>
    <property type="match status" value="1"/>
</dbReference>
<comment type="catalytic activity">
    <reaction evidence="12">
        <text>N(6)-L-threonylcarbamoyladenosine(37) in tRNA + (sulfur carrier)-SH + AH2 + 2 S-adenosyl-L-methionine = 2-methylsulfanyl-N(6)-L-threonylcarbamoyladenosine(37) in tRNA + (sulfur carrier)-H + 5'-deoxyadenosine + L-methionine + A + S-adenosyl-L-homocysteine + 2 H(+)</text>
        <dbReference type="Rhea" id="RHEA:37075"/>
        <dbReference type="Rhea" id="RHEA-COMP:10163"/>
        <dbReference type="Rhea" id="RHEA-COMP:11092"/>
        <dbReference type="Rhea" id="RHEA-COMP:14737"/>
        <dbReference type="Rhea" id="RHEA-COMP:14739"/>
        <dbReference type="ChEBI" id="CHEBI:13193"/>
        <dbReference type="ChEBI" id="CHEBI:15378"/>
        <dbReference type="ChEBI" id="CHEBI:17319"/>
        <dbReference type="ChEBI" id="CHEBI:17499"/>
        <dbReference type="ChEBI" id="CHEBI:29917"/>
        <dbReference type="ChEBI" id="CHEBI:57844"/>
        <dbReference type="ChEBI" id="CHEBI:57856"/>
        <dbReference type="ChEBI" id="CHEBI:59789"/>
        <dbReference type="ChEBI" id="CHEBI:64428"/>
        <dbReference type="ChEBI" id="CHEBI:74418"/>
        <dbReference type="ChEBI" id="CHEBI:74420"/>
        <dbReference type="EC" id="2.8.4.5"/>
    </reaction>
</comment>
<dbReference type="InterPro" id="IPR020612">
    <property type="entry name" value="Methylthiotransferase_CS"/>
</dbReference>
<dbReference type="Proteomes" id="UP000006639">
    <property type="component" value="Chromosome"/>
</dbReference>
<evidence type="ECO:0000256" key="9">
    <source>
        <dbReference type="ARBA" id="ARBA00023004"/>
    </source>
</evidence>
<dbReference type="PANTHER" id="PTHR11918">
    <property type="entry name" value="RADICAL SAM PROTEINS"/>
    <property type="match status" value="1"/>
</dbReference>
<dbReference type="SMART" id="SM00729">
    <property type="entry name" value="Elp3"/>
    <property type="match status" value="1"/>
</dbReference>
<evidence type="ECO:0000256" key="4">
    <source>
        <dbReference type="ARBA" id="ARBA00022485"/>
    </source>
</evidence>
<dbReference type="InterPro" id="IPR006467">
    <property type="entry name" value="MiaB-like_bact"/>
</dbReference>
<dbReference type="Gene3D" id="3.80.30.20">
    <property type="entry name" value="tm_1862 like domain"/>
    <property type="match status" value="1"/>
</dbReference>
<keyword evidence="17" id="KW-1185">Reference proteome</keyword>
<dbReference type="InterPro" id="IPR007197">
    <property type="entry name" value="rSAM"/>
</dbReference>
<keyword evidence="7" id="KW-0819">tRNA processing</keyword>
<dbReference type="InterPro" id="IPR013848">
    <property type="entry name" value="Methylthiotransferase_N"/>
</dbReference>
<evidence type="ECO:0000259" key="14">
    <source>
        <dbReference type="PROSITE" id="PS51449"/>
    </source>
</evidence>
<evidence type="ECO:0000256" key="5">
    <source>
        <dbReference type="ARBA" id="ARBA00022679"/>
    </source>
</evidence>
<evidence type="ECO:0000256" key="8">
    <source>
        <dbReference type="ARBA" id="ARBA00022723"/>
    </source>
</evidence>
<feature type="domain" description="MTTase N-terminal" evidence="14">
    <location>
        <begin position="1"/>
        <end position="104"/>
    </location>
</feature>
<dbReference type="PROSITE" id="PS01278">
    <property type="entry name" value="MTTASE_RADICAL"/>
    <property type="match status" value="1"/>
</dbReference>
<evidence type="ECO:0000256" key="12">
    <source>
        <dbReference type="ARBA" id="ARBA00051661"/>
    </source>
</evidence>
<dbReference type="OrthoDB" id="9805215at2"/>
<name>F7XV84_MIDMI</name>
<dbReference type="InterPro" id="IPR058240">
    <property type="entry name" value="rSAM_sf"/>
</dbReference>
<dbReference type="InterPro" id="IPR038135">
    <property type="entry name" value="Methylthiotransferase_N_sf"/>
</dbReference>
<dbReference type="NCBIfam" id="TIGR00089">
    <property type="entry name" value="MiaB/RimO family radical SAM methylthiotransferase"/>
    <property type="match status" value="1"/>
</dbReference>
<dbReference type="InterPro" id="IPR006638">
    <property type="entry name" value="Elp3/MiaA/NifB-like_rSAM"/>
</dbReference>
<keyword evidence="9" id="KW-0408">Iron</keyword>
<dbReference type="SFLD" id="SFLDG01061">
    <property type="entry name" value="methylthiotransferase"/>
    <property type="match status" value="1"/>
</dbReference>
<dbReference type="KEGG" id="mmn:midi_00267"/>
<dbReference type="SFLD" id="SFLDG01082">
    <property type="entry name" value="B12-binding_domain_containing"/>
    <property type="match status" value="1"/>
</dbReference>
<dbReference type="Pfam" id="PF04055">
    <property type="entry name" value="Radical_SAM"/>
    <property type="match status" value="1"/>
</dbReference>
<dbReference type="HOGENOM" id="CLU_018697_1_1_5"/>
<dbReference type="GO" id="GO:0035598">
    <property type="term" value="F:tRNA (N(6)-L-threonylcarbamoyladenosine(37)-C(2))-methylthiotransferase activity"/>
    <property type="evidence" value="ECO:0007669"/>
    <property type="project" value="UniProtKB-EC"/>
</dbReference>
<accession>F7XV84</accession>
<keyword evidence="8" id="KW-0479">Metal-binding</keyword>
<reference evidence="16 17" key="1">
    <citation type="journal article" date="2011" name="Mol. Biol. Evol.">
        <title>Phylogenomic evidence for the presence of a flagellum and cbb3 oxidase in the free-living mitochondrial ancestor.</title>
        <authorList>
            <person name="Sassera D."/>
            <person name="Lo N."/>
            <person name="Epis S."/>
            <person name="D'Auria G."/>
            <person name="Montagna M."/>
            <person name="Comandatore F."/>
            <person name="Horner D."/>
            <person name="Pereto J."/>
            <person name="Luciano A.M."/>
            <person name="Franciosi F."/>
            <person name="Ferri E."/>
            <person name="Crotti E."/>
            <person name="Bazzocchi C."/>
            <person name="Daffonchio D."/>
            <person name="Sacchi L."/>
            <person name="Moya A."/>
            <person name="Latorre A."/>
            <person name="Bandi C."/>
        </authorList>
    </citation>
    <scope>NUCLEOTIDE SEQUENCE [LARGE SCALE GENOMIC DNA]</scope>
    <source>
        <strain evidence="16 17">IricVA</strain>
    </source>
</reference>
<dbReference type="GO" id="GO:0051539">
    <property type="term" value="F:4 iron, 4 sulfur cluster binding"/>
    <property type="evidence" value="ECO:0007669"/>
    <property type="project" value="UniProtKB-KW"/>
</dbReference>
<organism evidence="16 17">
    <name type="scientific">Midichloria mitochondrii (strain IricVA)</name>
    <dbReference type="NCBI Taxonomy" id="696127"/>
    <lineage>
        <taxon>Bacteria</taxon>
        <taxon>Pseudomonadati</taxon>
        <taxon>Pseudomonadota</taxon>
        <taxon>Alphaproteobacteria</taxon>
        <taxon>Rickettsiales</taxon>
        <taxon>Candidatus Midichloriaceae</taxon>
        <taxon>Candidatus Midichloria</taxon>
    </lineage>
</organism>
<keyword evidence="6" id="KW-0949">S-adenosyl-L-methionine</keyword>
<evidence type="ECO:0000256" key="1">
    <source>
        <dbReference type="ARBA" id="ARBA00001966"/>
    </source>
</evidence>
<dbReference type="Pfam" id="PF00919">
    <property type="entry name" value="UPF0004"/>
    <property type="match status" value="1"/>
</dbReference>
<feature type="domain" description="Radical SAM core" evidence="15">
    <location>
        <begin position="129"/>
        <end position="359"/>
    </location>
</feature>
<dbReference type="NCBIfam" id="TIGR01579">
    <property type="entry name" value="MiaB-like-C"/>
    <property type="match status" value="1"/>
</dbReference>
<evidence type="ECO:0000313" key="16">
    <source>
        <dbReference type="EMBL" id="AEI88583.1"/>
    </source>
</evidence>
<sequence>MTVEVVTFGCRLNQNEGVEVKKRAEEAGLKNVIILNSCSVTSEAERQLRQSIRRLHRKEPDKKIIVTGCAAQVNPNLYSAMPEVDKIIGNIEKMQPKTYESLVYDNSEKILVNDIMSVRETAHYIPGIIEERVRAFLQIQNGCNHRCTFCIIPYGRGNSRSVPLGEIVANAQGLVDRGFKEIVLTGVDITDYGLDLPGQPSLTEIIKRLLNNVPNLPRLRLSSIDVAELKSDFIDLFAHEKRIMPHLHLSLQSGDNMILKRMKRRHSREDIIRFCSKIRSLRPETEFGADIIAGFPTETQDMFQNTVNLLREIGISYLHVFPYSERHGTPAAKMPQVPKNIRKERAATIRQVGAEILRQSNINKIGKTFKVLVEGYGAIGRAEDFSLVKIASKGRAAGEVVTCLIKGIEREYLISA</sequence>
<dbReference type="AlphaFoldDB" id="F7XV84"/>
<evidence type="ECO:0000313" key="17">
    <source>
        <dbReference type="Proteomes" id="UP000006639"/>
    </source>
</evidence>
<keyword evidence="4" id="KW-0004">4Fe-4S</keyword>
<dbReference type="SFLD" id="SFLDS00029">
    <property type="entry name" value="Radical_SAM"/>
    <property type="match status" value="1"/>
</dbReference>
<comment type="cofactor">
    <cofactor evidence="1">
        <name>[4Fe-4S] cluster</name>
        <dbReference type="ChEBI" id="CHEBI:49883"/>
    </cofactor>
</comment>
<dbReference type="CDD" id="cd01335">
    <property type="entry name" value="Radical_SAM"/>
    <property type="match status" value="1"/>
</dbReference>
<protein>
    <recommendedName>
        <fullName evidence="3">tRNA (N(6)-L-threonylcarbamoyladenosine(37)-C(2))-methylthiotransferase</fullName>
        <ecNumber evidence="3">2.8.4.5</ecNumber>
    </recommendedName>
    <alternativeName>
        <fullName evidence="11">tRNA-t(6)A37 methylthiotransferase</fullName>
    </alternativeName>
</protein>
<evidence type="ECO:0000256" key="6">
    <source>
        <dbReference type="ARBA" id="ARBA00022691"/>
    </source>
</evidence>
<feature type="domain" description="TRAM" evidence="13">
    <location>
        <begin position="362"/>
        <end position="416"/>
    </location>
</feature>
<dbReference type="InterPro" id="IPR023404">
    <property type="entry name" value="rSAM_horseshoe"/>
</dbReference>
<evidence type="ECO:0000256" key="2">
    <source>
        <dbReference type="ARBA" id="ARBA00002399"/>
    </source>
</evidence>
<dbReference type="PROSITE" id="PS51449">
    <property type="entry name" value="MTTASE_N"/>
    <property type="match status" value="1"/>
</dbReference>
<keyword evidence="5" id="KW-0808">Transferase</keyword>
<gene>
    <name evidence="16" type="ordered locus">midi_00267</name>
</gene>
<dbReference type="EMBL" id="CP002130">
    <property type="protein sequence ID" value="AEI88583.1"/>
    <property type="molecule type" value="Genomic_DNA"/>
</dbReference>
<dbReference type="STRING" id="696127.midi_00267"/>
<evidence type="ECO:0000256" key="7">
    <source>
        <dbReference type="ARBA" id="ARBA00022694"/>
    </source>
</evidence>
<evidence type="ECO:0000259" key="13">
    <source>
        <dbReference type="PROSITE" id="PS50926"/>
    </source>
</evidence>
<evidence type="ECO:0000256" key="10">
    <source>
        <dbReference type="ARBA" id="ARBA00023014"/>
    </source>
</evidence>
<dbReference type="PROSITE" id="PS51918">
    <property type="entry name" value="RADICAL_SAM"/>
    <property type="match status" value="1"/>
</dbReference>
<evidence type="ECO:0000256" key="11">
    <source>
        <dbReference type="ARBA" id="ARBA00031213"/>
    </source>
</evidence>
<proteinExistence type="predicted"/>
<dbReference type="PROSITE" id="PS50926">
    <property type="entry name" value="TRAM"/>
    <property type="match status" value="1"/>
</dbReference>
<evidence type="ECO:0000259" key="15">
    <source>
        <dbReference type="PROSITE" id="PS51918"/>
    </source>
</evidence>
<evidence type="ECO:0000256" key="3">
    <source>
        <dbReference type="ARBA" id="ARBA00013273"/>
    </source>
</evidence>
<keyword evidence="10" id="KW-0411">Iron-sulfur</keyword>
<dbReference type="RefSeq" id="WP_013950799.1">
    <property type="nucleotide sequence ID" value="NC_015722.1"/>
</dbReference>
<dbReference type="PANTHER" id="PTHR11918:SF45">
    <property type="entry name" value="THREONYLCARBAMOYLADENOSINE TRNA METHYLTHIOTRANSFERASE"/>
    <property type="match status" value="1"/>
</dbReference>
<comment type="function">
    <text evidence="2">Catalyzes the methylthiolation of N6-threonylcarbamoyladenosine (t(6)A), leading to the formation of 2-methylthio-N6-threonylcarbamoyladenosine (ms(2)t(6)A) at position 37 in tRNAs that read codons beginning with adenine.</text>
</comment>
<dbReference type="InterPro" id="IPR002792">
    <property type="entry name" value="TRAM_dom"/>
</dbReference>
<dbReference type="InterPro" id="IPR005839">
    <property type="entry name" value="Methylthiotransferase"/>
</dbReference>
<dbReference type="EC" id="2.8.4.5" evidence="3"/>
<dbReference type="Gene3D" id="3.40.50.12160">
    <property type="entry name" value="Methylthiotransferase, N-terminal domain"/>
    <property type="match status" value="1"/>
</dbReference>
<dbReference type="GO" id="GO:0046872">
    <property type="term" value="F:metal ion binding"/>
    <property type="evidence" value="ECO:0007669"/>
    <property type="project" value="UniProtKB-KW"/>
</dbReference>